<proteinExistence type="predicted"/>
<evidence type="ECO:0008006" key="3">
    <source>
        <dbReference type="Google" id="ProtNLM"/>
    </source>
</evidence>
<organism evidence="1 2">
    <name type="scientific">Streptomonospora wellingtoniae</name>
    <dbReference type="NCBI Taxonomy" id="3075544"/>
    <lineage>
        <taxon>Bacteria</taxon>
        <taxon>Bacillati</taxon>
        <taxon>Actinomycetota</taxon>
        <taxon>Actinomycetes</taxon>
        <taxon>Streptosporangiales</taxon>
        <taxon>Nocardiopsidaceae</taxon>
        <taxon>Streptomonospora</taxon>
    </lineage>
</organism>
<dbReference type="InterPro" id="IPR029046">
    <property type="entry name" value="LolA/LolB/LppX"/>
</dbReference>
<reference evidence="2" key="1">
    <citation type="submission" date="2023-07" db="EMBL/GenBank/DDBJ databases">
        <title>30 novel species of actinomycetes from the DSMZ collection.</title>
        <authorList>
            <person name="Nouioui I."/>
        </authorList>
    </citation>
    <scope>NUCLEOTIDE SEQUENCE [LARGE SCALE GENOMIC DNA]</scope>
    <source>
        <strain evidence="2">DSM 45055</strain>
    </source>
</reference>
<keyword evidence="2" id="KW-1185">Reference proteome</keyword>
<protein>
    <recommendedName>
        <fullName evidence="3">DUF4232 domain-containing protein</fullName>
    </recommendedName>
</protein>
<dbReference type="RefSeq" id="WP_311546600.1">
    <property type="nucleotide sequence ID" value="NZ_JAVREK010000021.1"/>
</dbReference>
<name>A0ABU2KXT4_9ACTN</name>
<dbReference type="Gene3D" id="2.50.20.20">
    <property type="match status" value="1"/>
</dbReference>
<evidence type="ECO:0000313" key="1">
    <source>
        <dbReference type="EMBL" id="MDT0304112.1"/>
    </source>
</evidence>
<dbReference type="EMBL" id="JAVREK010000021">
    <property type="protein sequence ID" value="MDT0304112.1"/>
    <property type="molecule type" value="Genomic_DNA"/>
</dbReference>
<dbReference type="Proteomes" id="UP001183226">
    <property type="component" value="Unassembled WGS sequence"/>
</dbReference>
<accession>A0ABU2KXT4</accession>
<evidence type="ECO:0000313" key="2">
    <source>
        <dbReference type="Proteomes" id="UP001183226"/>
    </source>
</evidence>
<comment type="caution">
    <text evidence="1">The sequence shown here is derived from an EMBL/GenBank/DDBJ whole genome shotgun (WGS) entry which is preliminary data.</text>
</comment>
<dbReference type="SUPFAM" id="SSF89392">
    <property type="entry name" value="Prokaryotic lipoproteins and lipoprotein localization factors"/>
    <property type="match status" value="1"/>
</dbReference>
<gene>
    <name evidence="1" type="ORF">RM446_18500</name>
</gene>
<sequence length="266" mass="27808">MLGAVALLTASCVGASGEPSSPGAVPTPGDAENRAELAEVLPQALEDAESASWRLQSFDSSGLMTVNQGRLSCGGDGSGTYVVEGDATRSTPEQKFVPGREFDNQDLVPAQTQAAGSVATDDGLHADGGFWPVDDSEIPTEYAEDVAAARGANCSHITATIATSGDLRLVGAIEIEGAPVAHWKGTAYIDELQENATGYARQDYAALTAMDLGEAAVDVELWVDADNRPVAYYQNLPPDRTGLQPRWFALSLLDWNEGAPVAVPGD</sequence>